<sequence>MFAVIFKATVSKLDNQYSAMAAELRKLAFEKYNCRDFIAVTEGEQEIAISYWDSEADIIAWKQDALHRVAQQTGAERWYQNYQVEVLELKRSYRAG</sequence>
<dbReference type="PANTHER" id="PTHR37811:SF2">
    <property type="entry name" value="ABM DOMAIN-CONTAINING PROTEIN"/>
    <property type="match status" value="1"/>
</dbReference>
<organism evidence="1 2">
    <name type="scientific">Shewanella amazonensis (strain ATCC BAA-1098 / SB2B)</name>
    <dbReference type="NCBI Taxonomy" id="326297"/>
    <lineage>
        <taxon>Bacteria</taxon>
        <taxon>Pseudomonadati</taxon>
        <taxon>Pseudomonadota</taxon>
        <taxon>Gammaproteobacteria</taxon>
        <taxon>Alteromonadales</taxon>
        <taxon>Shewanellaceae</taxon>
        <taxon>Shewanella</taxon>
    </lineage>
</organism>
<dbReference type="OrthoDB" id="9797060at2"/>
<protein>
    <recommendedName>
        <fullName evidence="3">ABM domain-containing protein</fullName>
    </recommendedName>
</protein>
<dbReference type="eggNOG" id="COG2329">
    <property type="taxonomic scope" value="Bacteria"/>
</dbReference>
<evidence type="ECO:0000313" key="2">
    <source>
        <dbReference type="Proteomes" id="UP000009175"/>
    </source>
</evidence>
<reference evidence="1 2" key="1">
    <citation type="submission" date="2006-12" db="EMBL/GenBank/DDBJ databases">
        <title>Complete sequence of Shewanella amazonensis SB2B.</title>
        <authorList>
            <consortium name="US DOE Joint Genome Institute"/>
            <person name="Copeland A."/>
            <person name="Lucas S."/>
            <person name="Lapidus A."/>
            <person name="Barry K."/>
            <person name="Detter J.C."/>
            <person name="Glavina del Rio T."/>
            <person name="Hammon N."/>
            <person name="Israni S."/>
            <person name="Dalin E."/>
            <person name="Tice H."/>
            <person name="Pitluck S."/>
            <person name="Munk A.C."/>
            <person name="Brettin T."/>
            <person name="Bruce D."/>
            <person name="Han C."/>
            <person name="Tapia R."/>
            <person name="Gilna P."/>
            <person name="Schmutz J."/>
            <person name="Larimer F."/>
            <person name="Land M."/>
            <person name="Hauser L."/>
            <person name="Kyrpides N."/>
            <person name="Mikhailova N."/>
            <person name="Fredrickson J."/>
            <person name="Richardson P."/>
        </authorList>
    </citation>
    <scope>NUCLEOTIDE SEQUENCE [LARGE SCALE GENOMIC DNA]</scope>
    <source>
        <strain evidence="2">ATCC BAA-1098 / SB2B</strain>
    </source>
</reference>
<dbReference type="Proteomes" id="UP000009175">
    <property type="component" value="Chromosome"/>
</dbReference>
<accession>A1S3D5</accession>
<dbReference type="InterPro" id="IPR011008">
    <property type="entry name" value="Dimeric_a/b-barrel"/>
</dbReference>
<dbReference type="Gene3D" id="3.30.70.100">
    <property type="match status" value="1"/>
</dbReference>
<evidence type="ECO:0000313" key="1">
    <source>
        <dbReference type="EMBL" id="ABL98891.1"/>
    </source>
</evidence>
<dbReference type="SUPFAM" id="SSF54909">
    <property type="entry name" value="Dimeric alpha+beta barrel"/>
    <property type="match status" value="1"/>
</dbReference>
<dbReference type="RefSeq" id="WP_011758801.1">
    <property type="nucleotide sequence ID" value="NC_008700.1"/>
</dbReference>
<keyword evidence="2" id="KW-1185">Reference proteome</keyword>
<dbReference type="EMBL" id="CP000507">
    <property type="protein sequence ID" value="ABL98891.1"/>
    <property type="molecule type" value="Genomic_DNA"/>
</dbReference>
<dbReference type="HOGENOM" id="CLU_127039_1_1_6"/>
<dbReference type="InterPro" id="IPR052936">
    <property type="entry name" value="Jasmonate_Hydroxylase-like"/>
</dbReference>
<dbReference type="PANTHER" id="PTHR37811">
    <property type="entry name" value="BLL5343 PROTEIN"/>
    <property type="match status" value="1"/>
</dbReference>
<dbReference type="KEGG" id="saz:Sama_0683"/>
<dbReference type="AlphaFoldDB" id="A1S3D5"/>
<name>A1S3D5_SHEAM</name>
<dbReference type="STRING" id="326297.Sama_0683"/>
<proteinExistence type="predicted"/>
<gene>
    <name evidence="1" type="ordered locus">Sama_0683</name>
</gene>
<evidence type="ECO:0008006" key="3">
    <source>
        <dbReference type="Google" id="ProtNLM"/>
    </source>
</evidence>